<feature type="transmembrane region" description="Helical" evidence="6">
    <location>
        <begin position="6"/>
        <end position="24"/>
    </location>
</feature>
<dbReference type="AlphaFoldDB" id="A0A1J7C7M7"/>
<dbReference type="STRING" id="1428644.BIV57_20465"/>
<dbReference type="PANTHER" id="PTHR35007:SF1">
    <property type="entry name" value="PILUS ASSEMBLY PROTEIN"/>
    <property type="match status" value="1"/>
</dbReference>
<organism evidence="8 9">
    <name type="scientific">Mangrovactinospora gilvigrisea</name>
    <dbReference type="NCBI Taxonomy" id="1428644"/>
    <lineage>
        <taxon>Bacteria</taxon>
        <taxon>Bacillati</taxon>
        <taxon>Actinomycetota</taxon>
        <taxon>Actinomycetes</taxon>
        <taxon>Kitasatosporales</taxon>
        <taxon>Streptomycetaceae</taxon>
        <taxon>Mangrovactinospora</taxon>
    </lineage>
</organism>
<keyword evidence="2" id="KW-1003">Cell membrane</keyword>
<keyword evidence="4 6" id="KW-1133">Transmembrane helix</keyword>
<dbReference type="PANTHER" id="PTHR35007">
    <property type="entry name" value="INTEGRAL MEMBRANE PROTEIN-RELATED"/>
    <property type="match status" value="1"/>
</dbReference>
<evidence type="ECO:0000256" key="6">
    <source>
        <dbReference type="SAM" id="Phobius"/>
    </source>
</evidence>
<sequence length="314" mass="33753">MNQAQLVEAALVGAFVGLGLYALVRGLARGRPSINQRIGRIDALRSAAAGSAAPSPFGSLTEDGEPARPTARERLGDSIARFYEQQGWQQATLRSDLALLGRSWEGFLATKVLLGAFGLIFGPLAWAGLNAIGLQLSWQIPIWLAVLLAAVFFLAPDAEVKRDGAARRRDFRRAVGAYLDLVAMNLAGGRGVPEALMAATQVGEGWELQRIRQTLQYARITGVSQWEALGALGEDLGVEELKDLASALALVADDGAKIRVSLAARAATMRHREMTEIEARAGARSQSMLVAQMLLCLGFMVFLTYPAAMRVFSM</sequence>
<keyword evidence="3 6" id="KW-0812">Transmembrane</keyword>
<dbReference type="RefSeq" id="WP_071658395.1">
    <property type="nucleotide sequence ID" value="NZ_MLCF01000138.1"/>
</dbReference>
<comment type="subcellular location">
    <subcellularLocation>
        <location evidence="1">Cell membrane</location>
        <topology evidence="1">Multi-pass membrane protein</topology>
    </subcellularLocation>
</comment>
<evidence type="ECO:0000256" key="2">
    <source>
        <dbReference type="ARBA" id="ARBA00022475"/>
    </source>
</evidence>
<keyword evidence="9" id="KW-1185">Reference proteome</keyword>
<feature type="domain" description="Type II secretion system protein GspF" evidence="7">
    <location>
        <begin position="179"/>
        <end position="305"/>
    </location>
</feature>
<accession>A0A1J7C7M7</accession>
<feature type="transmembrane region" description="Helical" evidence="6">
    <location>
        <begin position="289"/>
        <end position="308"/>
    </location>
</feature>
<gene>
    <name evidence="8" type="ORF">BIV57_20465</name>
</gene>
<protein>
    <submittedName>
        <fullName evidence="8">Type II secretion system protein</fullName>
    </submittedName>
</protein>
<evidence type="ECO:0000313" key="9">
    <source>
        <dbReference type="Proteomes" id="UP000243342"/>
    </source>
</evidence>
<proteinExistence type="predicted"/>
<comment type="caution">
    <text evidence="8">The sequence shown here is derived from an EMBL/GenBank/DDBJ whole genome shotgun (WGS) entry which is preliminary data.</text>
</comment>
<evidence type="ECO:0000256" key="5">
    <source>
        <dbReference type="ARBA" id="ARBA00023136"/>
    </source>
</evidence>
<keyword evidence="5 6" id="KW-0472">Membrane</keyword>
<dbReference type="GO" id="GO:0005886">
    <property type="term" value="C:plasma membrane"/>
    <property type="evidence" value="ECO:0007669"/>
    <property type="project" value="UniProtKB-SubCell"/>
</dbReference>
<evidence type="ECO:0000256" key="4">
    <source>
        <dbReference type="ARBA" id="ARBA00022989"/>
    </source>
</evidence>
<dbReference type="Pfam" id="PF00482">
    <property type="entry name" value="T2SSF"/>
    <property type="match status" value="1"/>
</dbReference>
<dbReference type="EMBL" id="MLCF01000138">
    <property type="protein sequence ID" value="OIV35650.1"/>
    <property type="molecule type" value="Genomic_DNA"/>
</dbReference>
<dbReference type="InterPro" id="IPR018076">
    <property type="entry name" value="T2SS_GspF_dom"/>
</dbReference>
<evidence type="ECO:0000313" key="8">
    <source>
        <dbReference type="EMBL" id="OIV35650.1"/>
    </source>
</evidence>
<evidence type="ECO:0000256" key="3">
    <source>
        <dbReference type="ARBA" id="ARBA00022692"/>
    </source>
</evidence>
<dbReference type="Proteomes" id="UP000243342">
    <property type="component" value="Unassembled WGS sequence"/>
</dbReference>
<name>A0A1J7C7M7_9ACTN</name>
<reference evidence="8 9" key="1">
    <citation type="submission" date="2016-10" db="EMBL/GenBank/DDBJ databases">
        <title>Genome sequence of Streptomyces gilvigriseus MUSC 26.</title>
        <authorList>
            <person name="Lee L.-H."/>
            <person name="Ser H.-L."/>
        </authorList>
    </citation>
    <scope>NUCLEOTIDE SEQUENCE [LARGE SCALE GENOMIC DNA]</scope>
    <source>
        <strain evidence="8 9">MUSC 26</strain>
    </source>
</reference>
<feature type="transmembrane region" description="Helical" evidence="6">
    <location>
        <begin position="140"/>
        <end position="158"/>
    </location>
</feature>
<evidence type="ECO:0000256" key="1">
    <source>
        <dbReference type="ARBA" id="ARBA00004651"/>
    </source>
</evidence>
<evidence type="ECO:0000259" key="7">
    <source>
        <dbReference type="Pfam" id="PF00482"/>
    </source>
</evidence>
<feature type="transmembrane region" description="Helical" evidence="6">
    <location>
        <begin position="112"/>
        <end position="134"/>
    </location>
</feature>